<sequence length="557" mass="62686">MTVLSEIEATLKATIKQAVLEAGLAQEEEIPAIVLEKPKEEAHGDFATNIAMQLARVARKAPRQIAEDILAKFDKEKANVRNMEIAGPGFINFFMAEDFLGDIVPTILEQKDAYGRSNVGENKRVQVEFVSVNPTGDLHLGHARGAAFGDVLCNVFAAAGFDVDREYYINDAGNQIDMLASSIEARYFQALGEEKPMPKDGYHGQDIIEIAEKLAKEDGTKWKETAEEERMKFFRDYGLTYELNKIKADLDEFGVHFDRWFSEMSLYEEGKIQQALQTLTDNGYVYEENGATWFKSTVFGDDKDRVLIKQDGSYTYLTPDIAYHKDKLERGYDKIINVWGADHHGYVPRMSAAIQALGYEKEKLSVSIIQMVNVLEAGEIVRMSKRTGKAVALRELMEDVGVDAVRYFFTMRSNDSQLDFDIDLAKSQSNENPVFYVQYAHARICTMLKTAEEKGFDMDALNANMSLLTSVKETDLLKHLAAFPQAVADAALREAPYRVTQYVYDLAAYLHSFYNAEKVINEEDKALTNARIALMQAVRIVLVNALTILGIHAPEKM</sequence>
<evidence type="ECO:0000256" key="6">
    <source>
        <dbReference type="ARBA" id="ARBA00022741"/>
    </source>
</evidence>
<dbReference type="Pfam" id="PF03485">
    <property type="entry name" value="Arg_tRNA_synt_N"/>
    <property type="match status" value="1"/>
</dbReference>
<dbReference type="PANTHER" id="PTHR11956:SF5">
    <property type="entry name" value="ARGININE--TRNA LIGASE, CYTOPLASMIC"/>
    <property type="match status" value="1"/>
</dbReference>
<dbReference type="HAMAP" id="MF_00123">
    <property type="entry name" value="Arg_tRNA_synth"/>
    <property type="match status" value="1"/>
</dbReference>
<proteinExistence type="inferred from homology"/>
<evidence type="ECO:0000256" key="9">
    <source>
        <dbReference type="ARBA" id="ARBA00023146"/>
    </source>
</evidence>
<reference evidence="15" key="2">
    <citation type="submission" date="2021-04" db="EMBL/GenBank/DDBJ databases">
        <authorList>
            <person name="Gilroy R."/>
        </authorList>
    </citation>
    <scope>NUCLEOTIDE SEQUENCE</scope>
    <source>
        <strain evidence="15">CHK169-2315</strain>
    </source>
</reference>
<dbReference type="GO" id="GO:0005524">
    <property type="term" value="F:ATP binding"/>
    <property type="evidence" value="ECO:0007669"/>
    <property type="project" value="UniProtKB-UniRule"/>
</dbReference>
<dbReference type="Gene3D" id="1.10.730.10">
    <property type="entry name" value="Isoleucyl-tRNA Synthetase, Domain 1"/>
    <property type="match status" value="1"/>
</dbReference>
<dbReference type="EMBL" id="DXHX01000016">
    <property type="protein sequence ID" value="HIV73677.1"/>
    <property type="molecule type" value="Genomic_DNA"/>
</dbReference>
<evidence type="ECO:0000256" key="11">
    <source>
        <dbReference type="HAMAP-Rule" id="MF_00123"/>
    </source>
</evidence>
<dbReference type="Pfam" id="PF05746">
    <property type="entry name" value="DALR_1"/>
    <property type="match status" value="1"/>
</dbReference>
<feature type="short sequence motif" description="'HIGH' region" evidence="11">
    <location>
        <begin position="132"/>
        <end position="142"/>
    </location>
</feature>
<evidence type="ECO:0000313" key="15">
    <source>
        <dbReference type="EMBL" id="HIV73677.1"/>
    </source>
</evidence>
<dbReference type="NCBIfam" id="TIGR00456">
    <property type="entry name" value="argS"/>
    <property type="match status" value="1"/>
</dbReference>
<evidence type="ECO:0000256" key="10">
    <source>
        <dbReference type="ARBA" id="ARBA00049339"/>
    </source>
</evidence>
<dbReference type="InterPro" id="IPR008909">
    <property type="entry name" value="DALR_anticod-bd"/>
</dbReference>
<evidence type="ECO:0000256" key="8">
    <source>
        <dbReference type="ARBA" id="ARBA00022917"/>
    </source>
</evidence>
<reference evidence="15" key="1">
    <citation type="journal article" date="2021" name="PeerJ">
        <title>Extensive microbial diversity within the chicken gut microbiome revealed by metagenomics and culture.</title>
        <authorList>
            <person name="Gilroy R."/>
            <person name="Ravi A."/>
            <person name="Getino M."/>
            <person name="Pursley I."/>
            <person name="Horton D.L."/>
            <person name="Alikhan N.F."/>
            <person name="Baker D."/>
            <person name="Gharbi K."/>
            <person name="Hall N."/>
            <person name="Watson M."/>
            <person name="Adriaenssens E.M."/>
            <person name="Foster-Nyarko E."/>
            <person name="Jarju S."/>
            <person name="Secka A."/>
            <person name="Antonio M."/>
            <person name="Oren A."/>
            <person name="Chaudhuri R.R."/>
            <person name="La Ragione R."/>
            <person name="Hildebrand F."/>
            <person name="Pallen M.J."/>
        </authorList>
    </citation>
    <scope>NUCLEOTIDE SEQUENCE</scope>
    <source>
        <strain evidence="15">CHK169-2315</strain>
    </source>
</reference>
<evidence type="ECO:0000256" key="4">
    <source>
        <dbReference type="ARBA" id="ARBA00022490"/>
    </source>
</evidence>
<dbReference type="EC" id="6.1.1.19" evidence="11"/>
<dbReference type="PANTHER" id="PTHR11956">
    <property type="entry name" value="ARGINYL-TRNA SYNTHETASE"/>
    <property type="match status" value="1"/>
</dbReference>
<keyword evidence="5 11" id="KW-0436">Ligase</keyword>
<dbReference type="InterPro" id="IPR009080">
    <property type="entry name" value="tRNAsynth_Ia_anticodon-bd"/>
</dbReference>
<dbReference type="SMART" id="SM01016">
    <property type="entry name" value="Arg_tRNA_synt_N"/>
    <property type="match status" value="1"/>
</dbReference>
<evidence type="ECO:0000256" key="5">
    <source>
        <dbReference type="ARBA" id="ARBA00022598"/>
    </source>
</evidence>
<evidence type="ECO:0000259" key="13">
    <source>
        <dbReference type="SMART" id="SM00836"/>
    </source>
</evidence>
<organism evidence="15 16">
    <name type="scientific">Candidatus Pseudogracilibacillus intestinigallinarum</name>
    <dbReference type="NCBI Taxonomy" id="2838742"/>
    <lineage>
        <taxon>Bacteria</taxon>
        <taxon>Bacillati</taxon>
        <taxon>Bacillota</taxon>
        <taxon>Bacilli</taxon>
        <taxon>Bacillales</taxon>
        <taxon>Bacillaceae</taxon>
        <taxon>Pseudogracilibacillus</taxon>
    </lineage>
</organism>
<feature type="domain" description="Arginyl tRNA synthetase N-terminal" evidence="14">
    <location>
        <begin position="9"/>
        <end position="95"/>
    </location>
</feature>
<dbReference type="GO" id="GO:0004814">
    <property type="term" value="F:arginine-tRNA ligase activity"/>
    <property type="evidence" value="ECO:0007669"/>
    <property type="project" value="UniProtKB-UniRule"/>
</dbReference>
<dbReference type="SUPFAM" id="SSF47323">
    <property type="entry name" value="Anticodon-binding domain of a subclass of class I aminoacyl-tRNA synthetases"/>
    <property type="match status" value="1"/>
</dbReference>
<dbReference type="FunFam" id="3.40.50.620:FF:000062">
    <property type="entry name" value="Arginine--tRNA ligase"/>
    <property type="match status" value="1"/>
</dbReference>
<evidence type="ECO:0000256" key="3">
    <source>
        <dbReference type="ARBA" id="ARBA00011245"/>
    </source>
</evidence>
<dbReference type="FunFam" id="1.10.730.10:FF:000008">
    <property type="entry name" value="Arginine--tRNA ligase"/>
    <property type="match status" value="1"/>
</dbReference>
<comment type="subunit">
    <text evidence="3 11">Monomer.</text>
</comment>
<dbReference type="Proteomes" id="UP000823937">
    <property type="component" value="Unassembled WGS sequence"/>
</dbReference>
<protein>
    <recommendedName>
        <fullName evidence="11">Arginine--tRNA ligase</fullName>
        <ecNumber evidence="11">6.1.1.19</ecNumber>
    </recommendedName>
    <alternativeName>
        <fullName evidence="11">Arginyl-tRNA synthetase</fullName>
        <shortName evidence="11">ArgRS</shortName>
    </alternativeName>
</protein>
<feature type="domain" description="DALR anticodon binding" evidence="13">
    <location>
        <begin position="437"/>
        <end position="557"/>
    </location>
</feature>
<dbReference type="PROSITE" id="PS00178">
    <property type="entry name" value="AA_TRNA_LIGASE_I"/>
    <property type="match status" value="1"/>
</dbReference>
<dbReference type="GO" id="GO:0005737">
    <property type="term" value="C:cytoplasm"/>
    <property type="evidence" value="ECO:0007669"/>
    <property type="project" value="UniProtKB-SubCell"/>
</dbReference>
<evidence type="ECO:0000256" key="2">
    <source>
        <dbReference type="ARBA" id="ARBA00005594"/>
    </source>
</evidence>
<dbReference type="CDD" id="cd00671">
    <property type="entry name" value="ArgRS_core"/>
    <property type="match status" value="1"/>
</dbReference>
<dbReference type="GO" id="GO:0006420">
    <property type="term" value="P:arginyl-tRNA aminoacylation"/>
    <property type="evidence" value="ECO:0007669"/>
    <property type="project" value="UniProtKB-UniRule"/>
</dbReference>
<evidence type="ECO:0000256" key="12">
    <source>
        <dbReference type="RuleBase" id="RU363038"/>
    </source>
</evidence>
<comment type="similarity">
    <text evidence="2 11 12">Belongs to the class-I aminoacyl-tRNA synthetase family.</text>
</comment>
<dbReference type="InterPro" id="IPR014729">
    <property type="entry name" value="Rossmann-like_a/b/a_fold"/>
</dbReference>
<gene>
    <name evidence="11" type="primary">argS</name>
    <name evidence="15" type="ORF">H9895_01185</name>
</gene>
<dbReference type="InterPro" id="IPR005148">
    <property type="entry name" value="Arg-tRNA-synth_N"/>
</dbReference>
<accession>A0A9D1TJU1</accession>
<evidence type="ECO:0000256" key="7">
    <source>
        <dbReference type="ARBA" id="ARBA00022840"/>
    </source>
</evidence>
<keyword evidence="6 11" id="KW-0547">Nucleotide-binding</keyword>
<dbReference type="Gene3D" id="3.30.1360.70">
    <property type="entry name" value="Arginyl tRNA synthetase N-terminal domain"/>
    <property type="match status" value="1"/>
</dbReference>
<dbReference type="InterPro" id="IPR001278">
    <property type="entry name" value="Arg-tRNA-ligase"/>
</dbReference>
<keyword evidence="9 11" id="KW-0030">Aminoacyl-tRNA synthetase</keyword>
<keyword evidence="8 11" id="KW-0648">Protein biosynthesis</keyword>
<evidence type="ECO:0000313" key="16">
    <source>
        <dbReference type="Proteomes" id="UP000823937"/>
    </source>
</evidence>
<dbReference type="SUPFAM" id="SSF52374">
    <property type="entry name" value="Nucleotidylyl transferase"/>
    <property type="match status" value="1"/>
</dbReference>
<keyword evidence="4 11" id="KW-0963">Cytoplasm</keyword>
<comment type="caution">
    <text evidence="15">The sequence shown here is derived from an EMBL/GenBank/DDBJ whole genome shotgun (WGS) entry which is preliminary data.</text>
</comment>
<dbReference type="FunFam" id="3.30.1360.70:FF:000003">
    <property type="entry name" value="Arginine--tRNA ligase"/>
    <property type="match status" value="1"/>
</dbReference>
<dbReference type="InterPro" id="IPR036695">
    <property type="entry name" value="Arg-tRNA-synth_N_sf"/>
</dbReference>
<dbReference type="SUPFAM" id="SSF55190">
    <property type="entry name" value="Arginyl-tRNA synthetase (ArgRS), N-terminal 'additional' domain"/>
    <property type="match status" value="1"/>
</dbReference>
<dbReference type="InterPro" id="IPR001412">
    <property type="entry name" value="aa-tRNA-synth_I_CS"/>
</dbReference>
<dbReference type="Gene3D" id="3.40.50.620">
    <property type="entry name" value="HUPs"/>
    <property type="match status" value="1"/>
</dbReference>
<keyword evidence="7 11" id="KW-0067">ATP-binding</keyword>
<dbReference type="AlphaFoldDB" id="A0A9D1TJU1"/>
<dbReference type="Pfam" id="PF00750">
    <property type="entry name" value="tRNA-synt_1d"/>
    <property type="match status" value="1"/>
</dbReference>
<name>A0A9D1TJU1_9BACI</name>
<evidence type="ECO:0000256" key="1">
    <source>
        <dbReference type="ARBA" id="ARBA00004496"/>
    </source>
</evidence>
<comment type="catalytic activity">
    <reaction evidence="10 11">
        <text>tRNA(Arg) + L-arginine + ATP = L-arginyl-tRNA(Arg) + AMP + diphosphate</text>
        <dbReference type="Rhea" id="RHEA:20301"/>
        <dbReference type="Rhea" id="RHEA-COMP:9658"/>
        <dbReference type="Rhea" id="RHEA-COMP:9673"/>
        <dbReference type="ChEBI" id="CHEBI:30616"/>
        <dbReference type="ChEBI" id="CHEBI:32682"/>
        <dbReference type="ChEBI" id="CHEBI:33019"/>
        <dbReference type="ChEBI" id="CHEBI:78442"/>
        <dbReference type="ChEBI" id="CHEBI:78513"/>
        <dbReference type="ChEBI" id="CHEBI:456215"/>
        <dbReference type="EC" id="6.1.1.19"/>
    </reaction>
</comment>
<dbReference type="InterPro" id="IPR035684">
    <property type="entry name" value="ArgRS_core"/>
</dbReference>
<dbReference type="PRINTS" id="PR01038">
    <property type="entry name" value="TRNASYNTHARG"/>
</dbReference>
<comment type="subcellular location">
    <subcellularLocation>
        <location evidence="1 11">Cytoplasm</location>
    </subcellularLocation>
</comment>
<evidence type="ECO:0000259" key="14">
    <source>
        <dbReference type="SMART" id="SM01016"/>
    </source>
</evidence>
<dbReference type="SMART" id="SM00836">
    <property type="entry name" value="DALR_1"/>
    <property type="match status" value="1"/>
</dbReference>